<dbReference type="PANTHER" id="PTHR43501">
    <property type="entry name" value="CYTOSOL NON-SPECIFIC DIPEPTIDASE"/>
    <property type="match status" value="1"/>
</dbReference>
<dbReference type="Gene3D" id="3.40.630.10">
    <property type="entry name" value="Zn peptidases"/>
    <property type="match status" value="2"/>
</dbReference>
<keyword evidence="3" id="KW-0645">Protease</keyword>
<keyword evidence="6" id="KW-0862">Zinc</keyword>
<dbReference type="KEGG" id="fax:FUAX_14880"/>
<evidence type="ECO:0000256" key="10">
    <source>
        <dbReference type="ARBA" id="ARBA00038976"/>
    </source>
</evidence>
<evidence type="ECO:0000256" key="8">
    <source>
        <dbReference type="ARBA" id="ARBA00023285"/>
    </source>
</evidence>
<dbReference type="PRINTS" id="PR00934">
    <property type="entry name" value="XHISDIPTASE"/>
</dbReference>
<dbReference type="Pfam" id="PF07687">
    <property type="entry name" value="M20_dimer"/>
    <property type="match status" value="1"/>
</dbReference>
<evidence type="ECO:0000256" key="2">
    <source>
        <dbReference type="ARBA" id="ARBA00001947"/>
    </source>
</evidence>
<dbReference type="AlphaFoldDB" id="A0AAU9D847"/>
<dbReference type="GO" id="GO:0006508">
    <property type="term" value="P:proteolysis"/>
    <property type="evidence" value="ECO:0007669"/>
    <property type="project" value="UniProtKB-KW"/>
</dbReference>
<dbReference type="GO" id="GO:0070573">
    <property type="term" value="F:metallodipeptidase activity"/>
    <property type="evidence" value="ECO:0007669"/>
    <property type="project" value="TreeGrafter"/>
</dbReference>
<dbReference type="EC" id="3.4.13.18" evidence="10"/>
<keyword evidence="7" id="KW-0482">Metalloprotease</keyword>
<dbReference type="NCBIfam" id="TIGR01893">
    <property type="entry name" value="aa-his-dipept"/>
    <property type="match status" value="1"/>
</dbReference>
<dbReference type="InterPro" id="IPR011650">
    <property type="entry name" value="Peptidase_M20_dimer"/>
</dbReference>
<evidence type="ECO:0000256" key="13">
    <source>
        <dbReference type="ARBA" id="ARBA00071271"/>
    </source>
</evidence>
<dbReference type="FunFam" id="3.40.630.10:FF:000018">
    <property type="entry name" value="Aminoacyl-histidine dipeptidase PepD"/>
    <property type="match status" value="1"/>
</dbReference>
<feature type="domain" description="Peptidase M20 dimerisation" evidence="18">
    <location>
        <begin position="210"/>
        <end position="293"/>
    </location>
</feature>
<name>A0AAU9D847_9BACT</name>
<dbReference type="CDD" id="cd03890">
    <property type="entry name" value="M20_pepD"/>
    <property type="match status" value="1"/>
</dbReference>
<keyword evidence="8" id="KW-0170">Cobalt</keyword>
<comment type="cofactor">
    <cofactor evidence="1">
        <name>Co(2+)</name>
        <dbReference type="ChEBI" id="CHEBI:48828"/>
    </cofactor>
</comment>
<dbReference type="FunFam" id="3.40.630.10:FF:000015">
    <property type="entry name" value="Aminoacyl-histidine dipeptidase PepD"/>
    <property type="match status" value="1"/>
</dbReference>
<evidence type="ECO:0000313" key="19">
    <source>
        <dbReference type="EMBL" id="BDD09056.1"/>
    </source>
</evidence>
<dbReference type="Proteomes" id="UP001348817">
    <property type="component" value="Chromosome"/>
</dbReference>
<organism evidence="19 20">
    <name type="scientific">Fulvitalea axinellae</name>
    <dbReference type="NCBI Taxonomy" id="1182444"/>
    <lineage>
        <taxon>Bacteria</taxon>
        <taxon>Pseudomonadati</taxon>
        <taxon>Bacteroidota</taxon>
        <taxon>Cytophagia</taxon>
        <taxon>Cytophagales</taxon>
        <taxon>Persicobacteraceae</taxon>
        <taxon>Fulvitalea</taxon>
    </lineage>
</organism>
<dbReference type="RefSeq" id="WP_338394276.1">
    <property type="nucleotide sequence ID" value="NZ_AP025314.1"/>
</dbReference>
<dbReference type="SUPFAM" id="SSF55031">
    <property type="entry name" value="Bacterial exopeptidase dimerisation domain"/>
    <property type="match status" value="1"/>
</dbReference>
<evidence type="ECO:0000256" key="4">
    <source>
        <dbReference type="ARBA" id="ARBA00022723"/>
    </source>
</evidence>
<comment type="cofactor">
    <cofactor evidence="2">
        <name>Zn(2+)</name>
        <dbReference type="ChEBI" id="CHEBI:29105"/>
    </cofactor>
</comment>
<dbReference type="EMBL" id="AP025314">
    <property type="protein sequence ID" value="BDD09056.1"/>
    <property type="molecule type" value="Genomic_DNA"/>
</dbReference>
<dbReference type="Pfam" id="PF01546">
    <property type="entry name" value="Peptidase_M20"/>
    <property type="match status" value="1"/>
</dbReference>
<dbReference type="GO" id="GO:0005829">
    <property type="term" value="C:cytosol"/>
    <property type="evidence" value="ECO:0007669"/>
    <property type="project" value="TreeGrafter"/>
</dbReference>
<evidence type="ECO:0000256" key="16">
    <source>
        <dbReference type="ARBA" id="ARBA00077688"/>
    </source>
</evidence>
<evidence type="ECO:0000256" key="5">
    <source>
        <dbReference type="ARBA" id="ARBA00022801"/>
    </source>
</evidence>
<protein>
    <recommendedName>
        <fullName evidence="13">Cytosol non-specific dipeptidase</fullName>
        <ecNumber evidence="10">3.4.13.18</ecNumber>
    </recommendedName>
    <alternativeName>
        <fullName evidence="16">Aminoacyl-histidine dipeptidase</fullName>
    </alternativeName>
    <alternativeName>
        <fullName evidence="15">Beta-alanyl-histidine dipeptidase</fullName>
    </alternativeName>
    <alternativeName>
        <fullName evidence="14">Carnosinase</fullName>
    </alternativeName>
    <alternativeName>
        <fullName evidence="11">Peptidase D</fullName>
    </alternativeName>
    <alternativeName>
        <fullName evidence="17">Xaa-His dipeptidase</fullName>
    </alternativeName>
</protein>
<evidence type="ECO:0000313" key="20">
    <source>
        <dbReference type="Proteomes" id="UP001348817"/>
    </source>
</evidence>
<comment type="similarity">
    <text evidence="12">Belongs to the peptidase M20C family.</text>
</comment>
<evidence type="ECO:0000256" key="12">
    <source>
        <dbReference type="ARBA" id="ARBA00061423"/>
    </source>
</evidence>
<evidence type="ECO:0000256" key="7">
    <source>
        <dbReference type="ARBA" id="ARBA00023049"/>
    </source>
</evidence>
<reference evidence="19 20" key="1">
    <citation type="submission" date="2021-12" db="EMBL/GenBank/DDBJ databases">
        <title>Genome sequencing of bacteria with rrn-lacking chromosome and rrn-plasmid.</title>
        <authorList>
            <person name="Anda M."/>
            <person name="Iwasaki W."/>
        </authorList>
    </citation>
    <scope>NUCLEOTIDE SEQUENCE [LARGE SCALE GENOMIC DNA]</scope>
    <source>
        <strain evidence="19 20">DSM 100852</strain>
    </source>
</reference>
<evidence type="ECO:0000256" key="1">
    <source>
        <dbReference type="ARBA" id="ARBA00001941"/>
    </source>
</evidence>
<evidence type="ECO:0000256" key="6">
    <source>
        <dbReference type="ARBA" id="ARBA00022833"/>
    </source>
</evidence>
<dbReference type="SUPFAM" id="SSF53187">
    <property type="entry name" value="Zn-dependent exopeptidases"/>
    <property type="match status" value="1"/>
</dbReference>
<dbReference type="InterPro" id="IPR002933">
    <property type="entry name" value="Peptidase_M20"/>
</dbReference>
<evidence type="ECO:0000256" key="9">
    <source>
        <dbReference type="ARBA" id="ARBA00036421"/>
    </source>
</evidence>
<comment type="catalytic activity">
    <reaction evidence="9">
        <text>Hydrolysis of dipeptides, preferentially hydrophobic dipeptides including prolyl amino acids.</text>
        <dbReference type="EC" id="3.4.13.18"/>
    </reaction>
</comment>
<dbReference type="InterPro" id="IPR036264">
    <property type="entry name" value="Bact_exopeptidase_dim_dom"/>
</dbReference>
<dbReference type="GO" id="GO:0046872">
    <property type="term" value="F:metal ion binding"/>
    <property type="evidence" value="ECO:0007669"/>
    <property type="project" value="UniProtKB-KW"/>
</dbReference>
<keyword evidence="4" id="KW-0479">Metal-binding</keyword>
<sequence>MNQEIIKVNPQSLWTNFEKLNEIPRASKKEERVVEFVKNFGESLGLDTYVDKVGNIVIRKPATPGMEDRQAVVLQAHVDMVHQKNADTDFDFDTEGIRSYIDGDWLKAEGTTLGSDNGIGVAAAMSVLEATDIEHGPLEALFTIDEETGMTGAFALEAGVLQADILLNMDTEEEGELTIGCAGGIDTNLTGTYQTEATPAGAVAYKIVVNGLKGGHSGGEIHLGRGNANKIMNRLLYGASSFGLRVAEVDGGGLRNAIPRESFAVVTVEADKADAFEAYIKEMAETVAEELKARETSLNIEAVKTNVLAEVMATTDQKALLNAVYACPNGVLRMSDEIEGLVETSTNLARVLVRGGKIESQSLTRSSVESGKADAANAVRAAFETAGYDVEQTGDYPGWKPKPEAAIVGVLTERFKANFPGQEPVVNAVHAGLECGIIGRNYPEMDMISFGPTIHNPHSPDEMVEIPTVERFWNYLIDILKNIPKK</sequence>
<keyword evidence="20" id="KW-1185">Reference proteome</keyword>
<dbReference type="PANTHER" id="PTHR43501:SF1">
    <property type="entry name" value="CYTOSOL NON-SPECIFIC DIPEPTIDASE"/>
    <property type="match status" value="1"/>
</dbReference>
<evidence type="ECO:0000259" key="18">
    <source>
        <dbReference type="Pfam" id="PF07687"/>
    </source>
</evidence>
<keyword evidence="5" id="KW-0378">Hydrolase</keyword>
<evidence type="ECO:0000256" key="11">
    <source>
        <dbReference type="ARBA" id="ARBA00044252"/>
    </source>
</evidence>
<dbReference type="InterPro" id="IPR001160">
    <property type="entry name" value="Peptidase_M20C"/>
</dbReference>
<accession>A0AAU9D847</accession>
<evidence type="ECO:0000256" key="3">
    <source>
        <dbReference type="ARBA" id="ARBA00022670"/>
    </source>
</evidence>
<evidence type="ECO:0000256" key="15">
    <source>
        <dbReference type="ARBA" id="ARBA00076004"/>
    </source>
</evidence>
<gene>
    <name evidence="19" type="primary">pepD</name>
    <name evidence="19" type="ORF">FUAX_14880</name>
</gene>
<evidence type="ECO:0000256" key="14">
    <source>
        <dbReference type="ARBA" id="ARBA00075285"/>
    </source>
</evidence>
<proteinExistence type="inferred from homology"/>
<evidence type="ECO:0000256" key="17">
    <source>
        <dbReference type="ARBA" id="ARBA00078074"/>
    </source>
</evidence>
<dbReference type="PIRSF" id="PIRSF016599">
    <property type="entry name" value="Xaa-His_dipept"/>
    <property type="match status" value="1"/>
</dbReference>